<evidence type="ECO:0000313" key="9">
    <source>
        <dbReference type="Proteomes" id="UP000634134"/>
    </source>
</evidence>
<comment type="caution">
    <text evidence="8">The sequence shown here is derived from an EMBL/GenBank/DDBJ whole genome shotgun (WGS) entry which is preliminary data.</text>
</comment>
<keyword evidence="3" id="KW-0347">Helicase</keyword>
<evidence type="ECO:0000256" key="6">
    <source>
        <dbReference type="ARBA" id="ARBA00023235"/>
    </source>
</evidence>
<reference evidence="9" key="1">
    <citation type="submission" date="2023-07" db="EMBL/GenBank/DDBJ databases">
        <title>Dyadobacter sp. nov 'subterranea' isolated from contaminted grondwater.</title>
        <authorList>
            <person name="Szabo I."/>
            <person name="Al-Omari J."/>
            <person name="Szerdahelyi S.G."/>
            <person name="Rado J."/>
        </authorList>
    </citation>
    <scope>NUCLEOTIDE SEQUENCE [LARGE SCALE GENOMIC DNA]</scope>
    <source>
        <strain evidence="9">UP-52</strain>
    </source>
</reference>
<name>A0ABR9W8U6_9BACT</name>
<keyword evidence="6" id="KW-0413">Isomerase</keyword>
<keyword evidence="2" id="KW-0378">Hydrolase</keyword>
<protein>
    <submittedName>
        <fullName evidence="8">ATP-binding protein</fullName>
    </submittedName>
</protein>
<dbReference type="Pfam" id="PF05872">
    <property type="entry name" value="HerA_C"/>
    <property type="match status" value="1"/>
</dbReference>
<evidence type="ECO:0000313" key="8">
    <source>
        <dbReference type="EMBL" id="MBE9461903.1"/>
    </source>
</evidence>
<dbReference type="PANTHER" id="PTHR42957">
    <property type="entry name" value="HELICASE MJ1565-RELATED"/>
    <property type="match status" value="1"/>
</dbReference>
<evidence type="ECO:0000259" key="7">
    <source>
        <dbReference type="SMART" id="SM00382"/>
    </source>
</evidence>
<dbReference type="EMBL" id="JACYGY010000001">
    <property type="protein sequence ID" value="MBE9461903.1"/>
    <property type="molecule type" value="Genomic_DNA"/>
</dbReference>
<gene>
    <name evidence="8" type="ORF">IEE83_08410</name>
</gene>
<feature type="domain" description="AAA+ ATPase" evidence="7">
    <location>
        <begin position="168"/>
        <end position="540"/>
    </location>
</feature>
<dbReference type="InterPro" id="IPR008571">
    <property type="entry name" value="HerA-like"/>
</dbReference>
<dbReference type="Pfam" id="PF01935">
    <property type="entry name" value="DUF87"/>
    <property type="match status" value="1"/>
</dbReference>
<dbReference type="InterPro" id="IPR033186">
    <property type="entry name" value="HerA_C"/>
</dbReference>
<proteinExistence type="predicted"/>
<dbReference type="InterPro" id="IPR003593">
    <property type="entry name" value="AAA+_ATPase"/>
</dbReference>
<dbReference type="Gene3D" id="3.40.50.300">
    <property type="entry name" value="P-loop containing nucleotide triphosphate hydrolases"/>
    <property type="match status" value="2"/>
</dbReference>
<sequence length="592" mass="66197">MNKHNPYSDSRFIGFVTMVAPYVTSVHFPSSVLLKKFFNADEGFHALTGKYIVIEGSGYGFIGKIIEISLPEKERLNLTETRFEKDNFHPVGKIEIVLCFNNYELQAQKGLDQLPPVGAKVYLCSNDFLRSLLIDFGKSRGKDDTFISLAHLPNDEANYINVSAQALFGRHCAIVGTTGGGKSWTVAKLVQEVVKINGKAILIDATGEYSTLQSNEKIEYLRFNSGNPEEGIYFNYKGLRETDLYALFRPTGQAQIPKLQEAMKSLRLIEILATKGNKTANDNEISNPDAPQKFWDVHPHQGVTLLAKASNSRNRLIKAYKENLGVYNVDCQFDISALALQINNECVKEFSNNDNFGSSDTNALGFCQTLISRILVTVNSKSFKETFGFGNENKPDSEFSSKVNEFLHADSKKNVLILSVAEVPSEHKLREILVNSIGRFLLEKAISKQFKKSTPADPKRSVLLFLDEAHLFLNKRIRDEYSIEVELDAFERIAKECRKFGLFLVLSTQMPRDIPKGVLSQMGTFIVHRLINQQDREAIEYACSEANKSSLSFLPILGSGEAMLTGVDFPMPIILKIQQPAIKPDSGTPSVF</sequence>
<accession>A0ABR9W8U6</accession>
<evidence type="ECO:0000256" key="1">
    <source>
        <dbReference type="ARBA" id="ARBA00022741"/>
    </source>
</evidence>
<dbReference type="InterPro" id="IPR027417">
    <property type="entry name" value="P-loop_NTPase"/>
</dbReference>
<evidence type="ECO:0000256" key="5">
    <source>
        <dbReference type="ARBA" id="ARBA00023125"/>
    </source>
</evidence>
<dbReference type="Proteomes" id="UP000634134">
    <property type="component" value="Unassembled WGS sequence"/>
</dbReference>
<dbReference type="SUPFAM" id="SSF52540">
    <property type="entry name" value="P-loop containing nucleoside triphosphate hydrolases"/>
    <property type="match status" value="1"/>
</dbReference>
<dbReference type="RefSeq" id="WP_194120148.1">
    <property type="nucleotide sequence ID" value="NZ_JACYGY010000001.1"/>
</dbReference>
<dbReference type="SMART" id="SM00382">
    <property type="entry name" value="AAA"/>
    <property type="match status" value="1"/>
</dbReference>
<dbReference type="PANTHER" id="PTHR42957:SF1">
    <property type="entry name" value="HELICASE MJ1565-RELATED"/>
    <property type="match status" value="1"/>
</dbReference>
<dbReference type="InterPro" id="IPR002789">
    <property type="entry name" value="HerA_central"/>
</dbReference>
<dbReference type="GO" id="GO:0005524">
    <property type="term" value="F:ATP binding"/>
    <property type="evidence" value="ECO:0007669"/>
    <property type="project" value="UniProtKB-KW"/>
</dbReference>
<evidence type="ECO:0000256" key="3">
    <source>
        <dbReference type="ARBA" id="ARBA00022806"/>
    </source>
</evidence>
<organism evidence="8 9">
    <name type="scientific">Dyadobacter subterraneus</name>
    <dbReference type="NCBI Taxonomy" id="2773304"/>
    <lineage>
        <taxon>Bacteria</taxon>
        <taxon>Pseudomonadati</taxon>
        <taxon>Bacteroidota</taxon>
        <taxon>Cytophagia</taxon>
        <taxon>Cytophagales</taxon>
        <taxon>Spirosomataceae</taxon>
        <taxon>Dyadobacter</taxon>
    </lineage>
</organism>
<evidence type="ECO:0000256" key="2">
    <source>
        <dbReference type="ARBA" id="ARBA00022801"/>
    </source>
</evidence>
<keyword evidence="1" id="KW-0547">Nucleotide-binding</keyword>
<keyword evidence="9" id="KW-1185">Reference proteome</keyword>
<keyword evidence="4 8" id="KW-0067">ATP-binding</keyword>
<evidence type="ECO:0000256" key="4">
    <source>
        <dbReference type="ARBA" id="ARBA00022840"/>
    </source>
</evidence>
<keyword evidence="5" id="KW-0238">DNA-binding</keyword>